<evidence type="ECO:0000313" key="1">
    <source>
        <dbReference type="EnsemblPlants" id="Solyc01g066900.3.1"/>
    </source>
</evidence>
<name>A0A3Q7EG53_SOLLC</name>
<keyword evidence="2" id="KW-1185">Reference proteome</keyword>
<evidence type="ECO:0000313" key="2">
    <source>
        <dbReference type="Proteomes" id="UP000004994"/>
    </source>
</evidence>
<dbReference type="Gramene" id="Solyc01g066900.3.1">
    <property type="protein sequence ID" value="Solyc01g066900.3.1"/>
    <property type="gene ID" value="Solyc01g066900.3"/>
</dbReference>
<sequence>MLYFRMPPKKRKRLKMSSLITMKKIQLRICQRTMVKTPRSRLSYVHPFPKRFSSSSMKYRWACARLRSVLLFSFMMRSSL</sequence>
<dbReference type="EnsemblPlants" id="Solyc01g066900.3.1">
    <property type="protein sequence ID" value="Solyc01g066900.3.1"/>
    <property type="gene ID" value="Solyc01g066900.3"/>
</dbReference>
<reference evidence="1" key="1">
    <citation type="journal article" date="2012" name="Nature">
        <title>The tomato genome sequence provides insights into fleshy fruit evolution.</title>
        <authorList>
            <consortium name="Tomato Genome Consortium"/>
        </authorList>
    </citation>
    <scope>NUCLEOTIDE SEQUENCE [LARGE SCALE GENOMIC DNA]</scope>
    <source>
        <strain evidence="1">cv. Heinz 1706</strain>
    </source>
</reference>
<accession>A0A3Q7EG53</accession>
<reference evidence="1" key="2">
    <citation type="submission" date="2019-01" db="UniProtKB">
        <authorList>
            <consortium name="EnsemblPlants"/>
        </authorList>
    </citation>
    <scope>IDENTIFICATION</scope>
    <source>
        <strain evidence="1">cv. Heinz 1706</strain>
    </source>
</reference>
<dbReference type="InParanoid" id="A0A3Q7EG53"/>
<proteinExistence type="predicted"/>
<protein>
    <submittedName>
        <fullName evidence="1">Uncharacterized protein</fullName>
    </submittedName>
</protein>
<dbReference type="AlphaFoldDB" id="A0A3Q7EG53"/>
<dbReference type="Proteomes" id="UP000004994">
    <property type="component" value="Chromosome 1"/>
</dbReference>
<organism evidence="1">
    <name type="scientific">Solanum lycopersicum</name>
    <name type="common">Tomato</name>
    <name type="synonym">Lycopersicon esculentum</name>
    <dbReference type="NCBI Taxonomy" id="4081"/>
    <lineage>
        <taxon>Eukaryota</taxon>
        <taxon>Viridiplantae</taxon>
        <taxon>Streptophyta</taxon>
        <taxon>Embryophyta</taxon>
        <taxon>Tracheophyta</taxon>
        <taxon>Spermatophyta</taxon>
        <taxon>Magnoliopsida</taxon>
        <taxon>eudicotyledons</taxon>
        <taxon>Gunneridae</taxon>
        <taxon>Pentapetalae</taxon>
        <taxon>asterids</taxon>
        <taxon>lamiids</taxon>
        <taxon>Solanales</taxon>
        <taxon>Solanaceae</taxon>
        <taxon>Solanoideae</taxon>
        <taxon>Solaneae</taxon>
        <taxon>Solanum</taxon>
        <taxon>Solanum subgen. Lycopersicon</taxon>
    </lineage>
</organism>